<keyword evidence="4" id="KW-1185">Reference proteome</keyword>
<comment type="caution">
    <text evidence="3">The sequence shown here is derived from an EMBL/GenBank/DDBJ whole genome shotgun (WGS) entry which is preliminary data.</text>
</comment>
<dbReference type="PANTHER" id="PTHR46558:SF11">
    <property type="entry name" value="HTH-TYPE TRANSCRIPTIONAL REGULATOR XRE"/>
    <property type="match status" value="1"/>
</dbReference>
<dbReference type="SUPFAM" id="SSF47413">
    <property type="entry name" value="lambda repressor-like DNA-binding domains"/>
    <property type="match status" value="1"/>
</dbReference>
<name>A0ABV5AUJ9_9BACL</name>
<reference evidence="3 4" key="1">
    <citation type="submission" date="2024-09" db="EMBL/GenBank/DDBJ databases">
        <title>Paenibacillus zeirhizospherea sp. nov., isolated from surface of the maize (Zea mays) roots in a horticulture field, Hungary.</title>
        <authorList>
            <person name="Marton D."/>
            <person name="Farkas M."/>
            <person name="Bedics A."/>
            <person name="Toth E."/>
            <person name="Tancsics A."/>
            <person name="Boka K."/>
            <person name="Maroti G."/>
            <person name="Kriszt B."/>
            <person name="Cserhati M."/>
        </authorList>
    </citation>
    <scope>NUCLEOTIDE SEQUENCE [LARGE SCALE GENOMIC DNA]</scope>
    <source>
        <strain evidence="3 4">KCTC 33519</strain>
    </source>
</reference>
<dbReference type="PROSITE" id="PS50943">
    <property type="entry name" value="HTH_CROC1"/>
    <property type="match status" value="1"/>
</dbReference>
<dbReference type="SMART" id="SM00530">
    <property type="entry name" value="HTH_XRE"/>
    <property type="match status" value="1"/>
</dbReference>
<feature type="domain" description="HTH cro/C1-type" evidence="2">
    <location>
        <begin position="8"/>
        <end position="62"/>
    </location>
</feature>
<evidence type="ECO:0000313" key="4">
    <source>
        <dbReference type="Proteomes" id="UP001580346"/>
    </source>
</evidence>
<accession>A0ABV5AUJ9</accession>
<dbReference type="RefSeq" id="WP_375355923.1">
    <property type="nucleotide sequence ID" value="NZ_JBHHMI010000011.1"/>
</dbReference>
<evidence type="ECO:0000259" key="2">
    <source>
        <dbReference type="PROSITE" id="PS50943"/>
    </source>
</evidence>
<keyword evidence="1" id="KW-0238">DNA-binding</keyword>
<dbReference type="CDD" id="cd00093">
    <property type="entry name" value="HTH_XRE"/>
    <property type="match status" value="1"/>
</dbReference>
<dbReference type="InterPro" id="IPR001387">
    <property type="entry name" value="Cro/C1-type_HTH"/>
</dbReference>
<dbReference type="Proteomes" id="UP001580346">
    <property type="component" value="Unassembled WGS sequence"/>
</dbReference>
<organism evidence="3 4">
    <name type="scientific">Paenibacillus enshidis</name>
    <dbReference type="NCBI Taxonomy" id="1458439"/>
    <lineage>
        <taxon>Bacteria</taxon>
        <taxon>Bacillati</taxon>
        <taxon>Bacillota</taxon>
        <taxon>Bacilli</taxon>
        <taxon>Bacillales</taxon>
        <taxon>Paenibacillaceae</taxon>
        <taxon>Paenibacillus</taxon>
    </lineage>
</organism>
<dbReference type="Gene3D" id="1.10.260.40">
    <property type="entry name" value="lambda repressor-like DNA-binding domains"/>
    <property type="match status" value="1"/>
</dbReference>
<dbReference type="InterPro" id="IPR010982">
    <property type="entry name" value="Lambda_DNA-bd_dom_sf"/>
</dbReference>
<gene>
    <name evidence="3" type="ORF">ACE41H_14055</name>
</gene>
<protein>
    <submittedName>
        <fullName evidence="3">Helix-turn-helix domain-containing protein</fullName>
    </submittedName>
</protein>
<dbReference type="EMBL" id="JBHHMI010000011">
    <property type="protein sequence ID" value="MFB5267888.1"/>
    <property type="molecule type" value="Genomic_DNA"/>
</dbReference>
<sequence length="123" mass="14423">MHNCGERISALRENRKLTQEELASQLQISRASLSHYEKNRRKPDFDTLHKIADFFQVSIDYLLGRDDDFVPAAKDEILEFSENLELSDENILERFSFAIDGKELTPEEAKRFIAFIRAERSMR</sequence>
<evidence type="ECO:0000313" key="3">
    <source>
        <dbReference type="EMBL" id="MFB5267888.1"/>
    </source>
</evidence>
<proteinExistence type="predicted"/>
<dbReference type="PANTHER" id="PTHR46558">
    <property type="entry name" value="TRACRIPTIONAL REGULATORY PROTEIN-RELATED-RELATED"/>
    <property type="match status" value="1"/>
</dbReference>
<evidence type="ECO:0000256" key="1">
    <source>
        <dbReference type="ARBA" id="ARBA00023125"/>
    </source>
</evidence>
<dbReference type="Pfam" id="PF12844">
    <property type="entry name" value="HTH_19"/>
    <property type="match status" value="1"/>
</dbReference>